<protein>
    <submittedName>
        <fullName evidence="1">Uncharacterized protein</fullName>
    </submittedName>
</protein>
<name>A0ACB9JKG4_9ASTR</name>
<dbReference type="Proteomes" id="UP001056120">
    <property type="component" value="Linkage Group LG03"/>
</dbReference>
<sequence length="147" mass="17464">MVHRRARSPDQIELSDEEADVPEIQENHRFLQFPQQTQAWIRLQRYLHKKIRVARTIPWDFFDMIRNHARVEAILGVDTPWCQLFDKGFQMAYREIFTPPRADGLEAIQQSDAITFHLCGARRELMLQRGISLEELASPSLLWDWDF</sequence>
<evidence type="ECO:0000313" key="2">
    <source>
        <dbReference type="Proteomes" id="UP001056120"/>
    </source>
</evidence>
<dbReference type="EMBL" id="CM042020">
    <property type="protein sequence ID" value="KAI3820988.1"/>
    <property type="molecule type" value="Genomic_DNA"/>
</dbReference>
<accession>A0ACB9JKG4</accession>
<comment type="caution">
    <text evidence="1">The sequence shown here is derived from an EMBL/GenBank/DDBJ whole genome shotgun (WGS) entry which is preliminary data.</text>
</comment>
<proteinExistence type="predicted"/>
<keyword evidence="2" id="KW-1185">Reference proteome</keyword>
<reference evidence="2" key="1">
    <citation type="journal article" date="2022" name="Mol. Ecol. Resour.">
        <title>The genomes of chicory, endive, great burdock and yacon provide insights into Asteraceae palaeo-polyploidization history and plant inulin production.</title>
        <authorList>
            <person name="Fan W."/>
            <person name="Wang S."/>
            <person name="Wang H."/>
            <person name="Wang A."/>
            <person name="Jiang F."/>
            <person name="Liu H."/>
            <person name="Zhao H."/>
            <person name="Xu D."/>
            <person name="Zhang Y."/>
        </authorList>
    </citation>
    <scope>NUCLEOTIDE SEQUENCE [LARGE SCALE GENOMIC DNA]</scope>
    <source>
        <strain evidence="2">cv. Yunnan</strain>
    </source>
</reference>
<evidence type="ECO:0000313" key="1">
    <source>
        <dbReference type="EMBL" id="KAI3820988.1"/>
    </source>
</evidence>
<organism evidence="1 2">
    <name type="scientific">Smallanthus sonchifolius</name>
    <dbReference type="NCBI Taxonomy" id="185202"/>
    <lineage>
        <taxon>Eukaryota</taxon>
        <taxon>Viridiplantae</taxon>
        <taxon>Streptophyta</taxon>
        <taxon>Embryophyta</taxon>
        <taxon>Tracheophyta</taxon>
        <taxon>Spermatophyta</taxon>
        <taxon>Magnoliopsida</taxon>
        <taxon>eudicotyledons</taxon>
        <taxon>Gunneridae</taxon>
        <taxon>Pentapetalae</taxon>
        <taxon>asterids</taxon>
        <taxon>campanulids</taxon>
        <taxon>Asterales</taxon>
        <taxon>Asteraceae</taxon>
        <taxon>Asteroideae</taxon>
        <taxon>Heliantheae alliance</taxon>
        <taxon>Millerieae</taxon>
        <taxon>Smallanthus</taxon>
    </lineage>
</organism>
<gene>
    <name evidence="1" type="ORF">L1987_08544</name>
</gene>
<reference evidence="1 2" key="2">
    <citation type="journal article" date="2022" name="Mol. Ecol. Resour.">
        <title>The genomes of chicory, endive, great burdock and yacon provide insights into Asteraceae paleo-polyploidization history and plant inulin production.</title>
        <authorList>
            <person name="Fan W."/>
            <person name="Wang S."/>
            <person name="Wang H."/>
            <person name="Wang A."/>
            <person name="Jiang F."/>
            <person name="Liu H."/>
            <person name="Zhao H."/>
            <person name="Xu D."/>
            <person name="Zhang Y."/>
        </authorList>
    </citation>
    <scope>NUCLEOTIDE SEQUENCE [LARGE SCALE GENOMIC DNA]</scope>
    <source>
        <strain evidence="2">cv. Yunnan</strain>
        <tissue evidence="1">Leaves</tissue>
    </source>
</reference>